<evidence type="ECO:0008006" key="3">
    <source>
        <dbReference type="Google" id="ProtNLM"/>
    </source>
</evidence>
<reference evidence="1 2" key="1">
    <citation type="journal article" date="2018" name="Front. Microbiol.">
        <title>Genome-Wide Analysis of Corynespora cassiicola Leaf Fall Disease Putative Effectors.</title>
        <authorList>
            <person name="Lopez D."/>
            <person name="Ribeiro S."/>
            <person name="Label P."/>
            <person name="Fumanal B."/>
            <person name="Venisse J.S."/>
            <person name="Kohler A."/>
            <person name="de Oliveira R.R."/>
            <person name="Labutti K."/>
            <person name="Lipzen A."/>
            <person name="Lail K."/>
            <person name="Bauer D."/>
            <person name="Ohm R.A."/>
            <person name="Barry K.W."/>
            <person name="Spatafora J."/>
            <person name="Grigoriev I.V."/>
            <person name="Martin F.M."/>
            <person name="Pujade-Renaud V."/>
        </authorList>
    </citation>
    <scope>NUCLEOTIDE SEQUENCE [LARGE SCALE GENOMIC DNA]</scope>
    <source>
        <strain evidence="1 2">Philippines</strain>
    </source>
</reference>
<dbReference type="EMBL" id="KZ678136">
    <property type="protein sequence ID" value="PSN66556.1"/>
    <property type="molecule type" value="Genomic_DNA"/>
</dbReference>
<evidence type="ECO:0000313" key="2">
    <source>
        <dbReference type="Proteomes" id="UP000240883"/>
    </source>
</evidence>
<evidence type="ECO:0000313" key="1">
    <source>
        <dbReference type="EMBL" id="PSN66556.1"/>
    </source>
</evidence>
<sequence>MDTLPNELLDQIALNLDDEPPSVYKFSHEPSTQLTSSKVTNLKALSLVSWKWRKITLPILFRFCQIRLDPDPQWVPIDARLIESMQGQLTRLSNHEFLIYQKMRSKLKTSSVFAFGEAFDDLLMNLCRVQDGDDFLKSAPHVLWLPHLPPRFSIFAQFVACNNLKNRIKSLVVYTEKEYELRHVATADAPLSRAVTELWTRIFLHLEPLRVVVAAPPSTLAGLLDTQMLSSDTWAFDMKMHYIELRQPEPIRHHHLDSSCRPWGVSLIHQRPWSHLAYNEGSSVSAYSTYEYHLKQSPKMLYLILSRLAKEVRACCNIESFSFFAVFPFGTNTSTVIRALQRIPTLRQVQFKLAPGSENDLLSSTERMGRAQPRDLWLEWNESYRAIAGFLGTYDFSDGSEFVSSDMSQLRVANEVDDYMQLLHDRGNGWSRMDDGVWVRDHSLDVRVSTSG</sequence>
<keyword evidence="2" id="KW-1185">Reference proteome</keyword>
<proteinExistence type="predicted"/>
<dbReference type="AlphaFoldDB" id="A0A2T2NMQ4"/>
<dbReference type="OrthoDB" id="5296720at2759"/>
<accession>A0A2T2NMQ4</accession>
<name>A0A2T2NMQ4_CORCC</name>
<gene>
    <name evidence="1" type="ORF">BS50DRAFT_496157</name>
</gene>
<dbReference type="Proteomes" id="UP000240883">
    <property type="component" value="Unassembled WGS sequence"/>
</dbReference>
<organism evidence="1 2">
    <name type="scientific">Corynespora cassiicola Philippines</name>
    <dbReference type="NCBI Taxonomy" id="1448308"/>
    <lineage>
        <taxon>Eukaryota</taxon>
        <taxon>Fungi</taxon>
        <taxon>Dikarya</taxon>
        <taxon>Ascomycota</taxon>
        <taxon>Pezizomycotina</taxon>
        <taxon>Dothideomycetes</taxon>
        <taxon>Pleosporomycetidae</taxon>
        <taxon>Pleosporales</taxon>
        <taxon>Corynesporascaceae</taxon>
        <taxon>Corynespora</taxon>
    </lineage>
</organism>
<dbReference type="STRING" id="1448308.A0A2T2NMQ4"/>
<protein>
    <recommendedName>
        <fullName evidence="3">F-box domain-containing protein</fullName>
    </recommendedName>
</protein>